<dbReference type="Gene3D" id="1.25.10.10">
    <property type="entry name" value="Leucine-rich Repeat Variant"/>
    <property type="match status" value="1"/>
</dbReference>
<evidence type="ECO:0000313" key="7">
    <source>
        <dbReference type="EMBL" id="PJF17828.1"/>
    </source>
</evidence>
<gene>
    <name evidence="7" type="ORF">PSACC_02360</name>
</gene>
<dbReference type="InterPro" id="IPR011989">
    <property type="entry name" value="ARM-like"/>
</dbReference>
<keyword evidence="5" id="KW-0498">Mitosis</keyword>
<dbReference type="AlphaFoldDB" id="A0A2H9TJB9"/>
<dbReference type="Pfam" id="PF12348">
    <property type="entry name" value="CLASP_N"/>
    <property type="match status" value="1"/>
</dbReference>
<keyword evidence="8" id="KW-1185">Reference proteome</keyword>
<dbReference type="Proteomes" id="UP000240830">
    <property type="component" value="Unassembled WGS sequence"/>
</dbReference>
<dbReference type="InterPro" id="IPR016024">
    <property type="entry name" value="ARM-type_fold"/>
</dbReference>
<accession>A0A2H9TJB9</accession>
<evidence type="ECO:0000259" key="6">
    <source>
        <dbReference type="Pfam" id="PF12348"/>
    </source>
</evidence>
<evidence type="ECO:0000256" key="2">
    <source>
        <dbReference type="ARBA" id="ARBA00009549"/>
    </source>
</evidence>
<protein>
    <recommendedName>
        <fullName evidence="6">CLASP N-terminal domain-containing protein</fullName>
    </recommendedName>
</protein>
<feature type="domain" description="CLASP N-terminal" evidence="6">
    <location>
        <begin position="6"/>
        <end position="135"/>
    </location>
</feature>
<evidence type="ECO:0000313" key="8">
    <source>
        <dbReference type="Proteomes" id="UP000240830"/>
    </source>
</evidence>
<comment type="caution">
    <text evidence="7">The sequence shown here is derived from an EMBL/GenBank/DDBJ whole genome shotgun (WGS) entry which is preliminary data.</text>
</comment>
<evidence type="ECO:0000256" key="1">
    <source>
        <dbReference type="ARBA" id="ARBA00004186"/>
    </source>
</evidence>
<dbReference type="InterPro" id="IPR024395">
    <property type="entry name" value="CLASP_N_dom"/>
</dbReference>
<proteinExistence type="inferred from homology"/>
<keyword evidence="3" id="KW-0132">Cell division</keyword>
<sequence length="137" mass="15140">MATIAAVVRSVGTEYEHLQEYFLGQILKLCERTSKILFERAKCLLLEVLSACPGPTKYVVPRLGESASSANKNLRHCIIEAIGAVLKHSKKDATIEHVDIISLVIRNGLQDAAEPVRVASRTVFADFRLVFPNHALQ</sequence>
<keyword evidence="5" id="KW-0131">Cell cycle</keyword>
<keyword evidence="4" id="KW-0493">Microtubule</keyword>
<name>A0A2H9TJB9_9FUNG</name>
<dbReference type="GO" id="GO:0005819">
    <property type="term" value="C:spindle"/>
    <property type="evidence" value="ECO:0007669"/>
    <property type="project" value="UniProtKB-SubCell"/>
</dbReference>
<comment type="subcellular location">
    <subcellularLocation>
        <location evidence="1">Cytoplasm</location>
        <location evidence="1">Cytoskeleton</location>
        <location evidence="1">Spindle</location>
    </subcellularLocation>
</comment>
<comment type="similarity">
    <text evidence="2">Belongs to the CLASP family.</text>
</comment>
<dbReference type="EMBL" id="MTSL01000157">
    <property type="protein sequence ID" value="PJF17828.1"/>
    <property type="molecule type" value="Genomic_DNA"/>
</dbReference>
<reference evidence="7 8" key="1">
    <citation type="submission" date="2016-10" db="EMBL/GenBank/DDBJ databases">
        <title>The genome of Paramicrosporidium saccamoebae is the missing link in understanding Cryptomycota and Microsporidia evolution.</title>
        <authorList>
            <person name="Quandt C.A."/>
            <person name="Beaudet D."/>
            <person name="Corsaro D."/>
            <person name="Michel R."/>
            <person name="Corradi N."/>
            <person name="James T."/>
        </authorList>
    </citation>
    <scope>NUCLEOTIDE SEQUENCE [LARGE SCALE GENOMIC DNA]</scope>
    <source>
        <strain evidence="7 8">KSL3</strain>
    </source>
</reference>
<evidence type="ECO:0000256" key="4">
    <source>
        <dbReference type="ARBA" id="ARBA00022701"/>
    </source>
</evidence>
<dbReference type="GO" id="GO:0051301">
    <property type="term" value="P:cell division"/>
    <property type="evidence" value="ECO:0007669"/>
    <property type="project" value="UniProtKB-KW"/>
</dbReference>
<dbReference type="SUPFAM" id="SSF48371">
    <property type="entry name" value="ARM repeat"/>
    <property type="match status" value="1"/>
</dbReference>
<organism evidence="7 8">
    <name type="scientific">Paramicrosporidium saccamoebae</name>
    <dbReference type="NCBI Taxonomy" id="1246581"/>
    <lineage>
        <taxon>Eukaryota</taxon>
        <taxon>Fungi</taxon>
        <taxon>Fungi incertae sedis</taxon>
        <taxon>Cryptomycota</taxon>
        <taxon>Cryptomycota incertae sedis</taxon>
        <taxon>Paramicrosporidium</taxon>
    </lineage>
</organism>
<evidence type="ECO:0000256" key="5">
    <source>
        <dbReference type="ARBA" id="ARBA00022776"/>
    </source>
</evidence>
<evidence type="ECO:0000256" key="3">
    <source>
        <dbReference type="ARBA" id="ARBA00022618"/>
    </source>
</evidence>
<dbReference type="GO" id="GO:0005874">
    <property type="term" value="C:microtubule"/>
    <property type="evidence" value="ECO:0007669"/>
    <property type="project" value="UniProtKB-KW"/>
</dbReference>